<evidence type="ECO:0000313" key="4">
    <source>
        <dbReference type="Proteomes" id="UP000614601"/>
    </source>
</evidence>
<dbReference type="Pfam" id="PF14048">
    <property type="entry name" value="MBD_C"/>
    <property type="match status" value="1"/>
</dbReference>
<feature type="domain" description="Methyl-CpG-binding" evidence="2">
    <location>
        <begin position="28"/>
        <end position="96"/>
    </location>
</feature>
<dbReference type="Pfam" id="PF16564">
    <property type="entry name" value="MBDa"/>
    <property type="match status" value="1"/>
</dbReference>
<protein>
    <recommendedName>
        <fullName evidence="5">MBD_C domain-containing protein</fullName>
    </recommendedName>
</protein>
<name>A0A811JTZ9_9BILA</name>
<proteinExistence type="predicted"/>
<dbReference type="EMBL" id="CAJFCW020000001">
    <property type="protein sequence ID" value="CAG9083168.1"/>
    <property type="molecule type" value="Genomic_DNA"/>
</dbReference>
<evidence type="ECO:0000313" key="3">
    <source>
        <dbReference type="EMBL" id="CAD5206798.1"/>
    </source>
</evidence>
<dbReference type="OrthoDB" id="10072024at2759"/>
<dbReference type="Proteomes" id="UP000783686">
    <property type="component" value="Unassembled WGS sequence"/>
</dbReference>
<dbReference type="InterPro" id="IPR025884">
    <property type="entry name" value="MeCpG-bd_2/3_C_dom"/>
</dbReference>
<comment type="caution">
    <text evidence="3">The sequence shown here is derived from an EMBL/GenBank/DDBJ whole genome shotgun (WGS) entry which is preliminary data.</text>
</comment>
<accession>A0A811JTZ9</accession>
<feature type="domain" description="Methyl-CpG binding protein 2/3 C-terminal" evidence="1">
    <location>
        <begin position="118"/>
        <end position="202"/>
    </location>
</feature>
<reference evidence="3" key="1">
    <citation type="submission" date="2020-09" db="EMBL/GenBank/DDBJ databases">
        <authorList>
            <person name="Kikuchi T."/>
        </authorList>
    </citation>
    <scope>NUCLEOTIDE SEQUENCE</scope>
    <source>
        <strain evidence="3">SH1</strain>
    </source>
</reference>
<dbReference type="AlphaFoldDB" id="A0A811JTZ9"/>
<dbReference type="GO" id="GO:0005634">
    <property type="term" value="C:nucleus"/>
    <property type="evidence" value="ECO:0007669"/>
    <property type="project" value="UniProtKB-ARBA"/>
</dbReference>
<sequence>MGRTKFSEAGPRRPGKNAKAAAAAFTAKNGFDGLTEAPWRKTPSIFKQPVTLVHTTSKNTQKMPEAIQKKYASSVKEKTGKPQQIFWSKRLEGLKAMIPIHFPSGVYYSPGDEEYIDQRLKLANKIECAVSALSEEGATASFCAALHLSNGLPITGNNKVPASTNLTGINLNQPFVTIPDISDHDIQLQEKRVVDARKRLQELRKSFLV</sequence>
<dbReference type="InterPro" id="IPR032343">
    <property type="entry name" value="MBD2/MBD3_p55-bd"/>
</dbReference>
<evidence type="ECO:0008006" key="5">
    <source>
        <dbReference type="Google" id="ProtNLM"/>
    </source>
</evidence>
<dbReference type="EMBL" id="CAJFDH010000001">
    <property type="protein sequence ID" value="CAD5206798.1"/>
    <property type="molecule type" value="Genomic_DNA"/>
</dbReference>
<evidence type="ECO:0000259" key="1">
    <source>
        <dbReference type="Pfam" id="PF14048"/>
    </source>
</evidence>
<dbReference type="Proteomes" id="UP000614601">
    <property type="component" value="Unassembled WGS sequence"/>
</dbReference>
<organism evidence="3 4">
    <name type="scientific">Bursaphelenchus okinawaensis</name>
    <dbReference type="NCBI Taxonomy" id="465554"/>
    <lineage>
        <taxon>Eukaryota</taxon>
        <taxon>Metazoa</taxon>
        <taxon>Ecdysozoa</taxon>
        <taxon>Nematoda</taxon>
        <taxon>Chromadorea</taxon>
        <taxon>Rhabditida</taxon>
        <taxon>Tylenchina</taxon>
        <taxon>Tylenchomorpha</taxon>
        <taxon>Aphelenchoidea</taxon>
        <taxon>Aphelenchoididae</taxon>
        <taxon>Bursaphelenchus</taxon>
    </lineage>
</organism>
<gene>
    <name evidence="3" type="ORF">BOKJ2_LOCUS1482</name>
</gene>
<evidence type="ECO:0000259" key="2">
    <source>
        <dbReference type="Pfam" id="PF16564"/>
    </source>
</evidence>
<keyword evidence="4" id="KW-1185">Reference proteome</keyword>